<dbReference type="Pfam" id="PF04153">
    <property type="entry name" value="NOT2_3_5_C"/>
    <property type="match status" value="1"/>
</dbReference>
<dbReference type="InterPro" id="IPR040168">
    <property type="entry name" value="Not2/3/5"/>
</dbReference>
<organism evidence="6 7">
    <name type="scientific">Elaeophora elaphi</name>
    <dbReference type="NCBI Taxonomy" id="1147741"/>
    <lineage>
        <taxon>Eukaryota</taxon>
        <taxon>Metazoa</taxon>
        <taxon>Ecdysozoa</taxon>
        <taxon>Nematoda</taxon>
        <taxon>Chromadorea</taxon>
        <taxon>Rhabditida</taxon>
        <taxon>Spirurina</taxon>
        <taxon>Spiruromorpha</taxon>
        <taxon>Filarioidea</taxon>
        <taxon>Onchocercidae</taxon>
        <taxon>Elaeophora</taxon>
    </lineage>
</organism>
<proteinExistence type="inferred from homology"/>
<evidence type="ECO:0000259" key="5">
    <source>
        <dbReference type="Pfam" id="PF04153"/>
    </source>
</evidence>
<dbReference type="GO" id="GO:0006355">
    <property type="term" value="P:regulation of DNA-templated transcription"/>
    <property type="evidence" value="ECO:0007669"/>
    <property type="project" value="InterPro"/>
</dbReference>
<comment type="similarity">
    <text evidence="1">Belongs to the CNOT2/3/5 family.</text>
</comment>
<dbReference type="AlphaFoldDB" id="A0A0R3RHQ6"/>
<sequence>MAKKSNQSLQQSPEKHKFQLNSEDFPMLQSTASARGRARDKKKPANTVNALNQTMNKPSAVANGADGITSGGGIIGRLSGIADGPTEIMSAPNGIMSESTKIMSGPGGITSEPGGTVGWPSGIADTPNGIIGESNRIAGRPIETTSWPRRIVGSPNEIVGMPDGIMNGPDATADSPSGIVGGPGTSGQVNRWPSRIVNGPDGVTSGPSGPVGWPSGIANGSNGIVDEPSGIMSLPNGIVGGLDGTIGGPSGMTSEPKRIIGEPNGTIDGLNGIVSGPSEIMSRLDGTVGRLGGIMNAPGGTMDGSSGIMISTAGTSFMQARIVFFFESFQPEPELSIPIYPDGSFAFYTAKNASPFIMTGQFGMLGFLSAYQGMQVNPELATLTIGDDLTNIGLGMNNELIVPDPNGFGRREILINYGGPWADNPINATHIETRTPDLYRTSLWFGNKVARIKFPLLREDTLLYIFYNYPGEEYQIAAAYELYRRNWRYHKVKRIWLRRFDYKSAIQQTAIYEKGKYHTFDPVRWRKVKDMS</sequence>
<keyword evidence="6" id="KW-1185">Reference proteome</keyword>
<evidence type="ECO:0000256" key="4">
    <source>
        <dbReference type="SAM" id="MobiDB-lite"/>
    </source>
</evidence>
<dbReference type="GO" id="GO:0030015">
    <property type="term" value="C:CCR4-NOT core complex"/>
    <property type="evidence" value="ECO:0007669"/>
    <property type="project" value="InterPro"/>
</dbReference>
<dbReference type="STRING" id="1147741.A0A0R3RHQ6"/>
<keyword evidence="3" id="KW-0804">Transcription</keyword>
<dbReference type="InterPro" id="IPR038635">
    <property type="entry name" value="CCR4-NOT_su2/3/5_C_sf"/>
</dbReference>
<dbReference type="PANTHER" id="PTHR23326">
    <property type="entry name" value="CCR4 NOT-RELATED"/>
    <property type="match status" value="1"/>
</dbReference>
<reference evidence="7" key="1">
    <citation type="submission" date="2017-02" db="UniProtKB">
        <authorList>
            <consortium name="WormBaseParasite"/>
        </authorList>
    </citation>
    <scope>IDENTIFICATION</scope>
</reference>
<evidence type="ECO:0000256" key="1">
    <source>
        <dbReference type="ARBA" id="ARBA00007682"/>
    </source>
</evidence>
<accession>A0A0R3RHQ6</accession>
<feature type="region of interest" description="Disordered" evidence="4">
    <location>
        <begin position="1"/>
        <end position="52"/>
    </location>
</feature>
<dbReference type="Proteomes" id="UP000050640">
    <property type="component" value="Unplaced"/>
</dbReference>
<feature type="domain" description="NOT2/NOT3/NOT5 C-terminal" evidence="5">
    <location>
        <begin position="419"/>
        <end position="529"/>
    </location>
</feature>
<dbReference type="GO" id="GO:2000036">
    <property type="term" value="P:regulation of stem cell population maintenance"/>
    <property type="evidence" value="ECO:0007669"/>
    <property type="project" value="UniProtKB-ARBA"/>
</dbReference>
<evidence type="ECO:0000256" key="3">
    <source>
        <dbReference type="ARBA" id="ARBA00023163"/>
    </source>
</evidence>
<dbReference type="InterPro" id="IPR007282">
    <property type="entry name" value="NOT2/3/5_C"/>
</dbReference>
<dbReference type="WBParaSite" id="EEL_0000099401-mRNA-1">
    <property type="protein sequence ID" value="EEL_0000099401-mRNA-1"/>
    <property type="gene ID" value="EEL_0000099401"/>
</dbReference>
<feature type="compositionally biased region" description="Polar residues" evidence="4">
    <location>
        <begin position="1"/>
        <end position="12"/>
    </location>
</feature>
<name>A0A0R3RHQ6_9BILA</name>
<evidence type="ECO:0000256" key="2">
    <source>
        <dbReference type="ARBA" id="ARBA00023015"/>
    </source>
</evidence>
<dbReference type="Gene3D" id="2.30.30.1020">
    <property type="entry name" value="CCR4-NOT complex subunit 2/3/5, C-terminal domain"/>
    <property type="match status" value="1"/>
</dbReference>
<protein>
    <submittedName>
        <fullName evidence="7">NOT2_3_5 domain-containing protein</fullName>
    </submittedName>
</protein>
<keyword evidence="2" id="KW-0805">Transcription regulation</keyword>
<evidence type="ECO:0000313" key="7">
    <source>
        <dbReference type="WBParaSite" id="EEL_0000099401-mRNA-1"/>
    </source>
</evidence>
<evidence type="ECO:0000313" key="6">
    <source>
        <dbReference type="Proteomes" id="UP000050640"/>
    </source>
</evidence>